<gene>
    <name evidence="6" type="ORF">A2589_03075</name>
</gene>
<evidence type="ECO:0000256" key="5">
    <source>
        <dbReference type="SAM" id="Phobius"/>
    </source>
</evidence>
<proteinExistence type="predicted"/>
<evidence type="ECO:0000256" key="1">
    <source>
        <dbReference type="ARBA" id="ARBA00004141"/>
    </source>
</evidence>
<dbReference type="AlphaFoldDB" id="A0A1G2QH51"/>
<dbReference type="GO" id="GO:0016020">
    <property type="term" value="C:membrane"/>
    <property type="evidence" value="ECO:0007669"/>
    <property type="project" value="UniProtKB-SubCell"/>
</dbReference>
<dbReference type="PANTHER" id="PTHR39157">
    <property type="entry name" value="INTEGRAL MEMBRANE PROTEIN-RELATED"/>
    <property type="match status" value="1"/>
</dbReference>
<evidence type="ECO:0000256" key="2">
    <source>
        <dbReference type="ARBA" id="ARBA00022692"/>
    </source>
</evidence>
<name>A0A1G2QH51_9BACT</name>
<evidence type="ECO:0000256" key="4">
    <source>
        <dbReference type="ARBA" id="ARBA00023136"/>
    </source>
</evidence>
<comment type="subcellular location">
    <subcellularLocation>
        <location evidence="1">Membrane</location>
        <topology evidence="1">Multi-pass membrane protein</topology>
    </subcellularLocation>
</comment>
<keyword evidence="2 5" id="KW-0812">Transmembrane</keyword>
<feature type="transmembrane region" description="Helical" evidence="5">
    <location>
        <begin position="136"/>
        <end position="156"/>
    </location>
</feature>
<protein>
    <submittedName>
        <fullName evidence="6">DoxX family protein</fullName>
    </submittedName>
</protein>
<accession>A0A1G2QH51</accession>
<sequence>MSQVLFQESPVAKFLLSDTRAAFLWLPIRLYVGWAWFTAGWSKLNNPAWVGNDMGHSLTGFITKAVGKATGEHPDVPLWYANFLQTVVLDNVETWSVVVATGEFLVGLGLLLGLFTGVAAFFGLMMNFNFMLAGSLSTNPILLVLSVGLVLAWKVVGQLGLDRFVLPALGTPWQPGRWFRQS</sequence>
<evidence type="ECO:0000313" key="6">
    <source>
        <dbReference type="EMBL" id="OHA59797.1"/>
    </source>
</evidence>
<dbReference type="EMBL" id="MHTK01000005">
    <property type="protein sequence ID" value="OHA59797.1"/>
    <property type="molecule type" value="Genomic_DNA"/>
</dbReference>
<dbReference type="Pfam" id="PF07681">
    <property type="entry name" value="DoxX"/>
    <property type="match status" value="1"/>
</dbReference>
<keyword evidence="3 5" id="KW-1133">Transmembrane helix</keyword>
<evidence type="ECO:0000313" key="7">
    <source>
        <dbReference type="Proteomes" id="UP000177838"/>
    </source>
</evidence>
<evidence type="ECO:0000256" key="3">
    <source>
        <dbReference type="ARBA" id="ARBA00022989"/>
    </source>
</evidence>
<dbReference type="PANTHER" id="PTHR39157:SF1">
    <property type="entry name" value="DOXX FAMILY PROTEIN"/>
    <property type="match status" value="1"/>
</dbReference>
<reference evidence="6 7" key="1">
    <citation type="journal article" date="2016" name="Nat. Commun.">
        <title>Thousands of microbial genomes shed light on interconnected biogeochemical processes in an aquifer system.</title>
        <authorList>
            <person name="Anantharaman K."/>
            <person name="Brown C.T."/>
            <person name="Hug L.A."/>
            <person name="Sharon I."/>
            <person name="Castelle C.J."/>
            <person name="Probst A.J."/>
            <person name="Thomas B.C."/>
            <person name="Singh A."/>
            <person name="Wilkins M.J."/>
            <person name="Karaoz U."/>
            <person name="Brodie E.L."/>
            <person name="Williams K.H."/>
            <person name="Hubbard S.S."/>
            <person name="Banfield J.F."/>
        </authorList>
    </citation>
    <scope>NUCLEOTIDE SEQUENCE [LARGE SCALE GENOMIC DNA]</scope>
</reference>
<dbReference type="Proteomes" id="UP000177838">
    <property type="component" value="Unassembled WGS sequence"/>
</dbReference>
<keyword evidence="4 5" id="KW-0472">Membrane</keyword>
<feature type="transmembrane region" description="Helical" evidence="5">
    <location>
        <begin position="104"/>
        <end position="124"/>
    </location>
</feature>
<comment type="caution">
    <text evidence="6">The sequence shown here is derived from an EMBL/GenBank/DDBJ whole genome shotgun (WGS) entry which is preliminary data.</text>
</comment>
<organism evidence="6 7">
    <name type="scientific">Candidatus Vogelbacteria bacterium RIFOXYD1_FULL_46_19</name>
    <dbReference type="NCBI Taxonomy" id="1802439"/>
    <lineage>
        <taxon>Bacteria</taxon>
        <taxon>Candidatus Vogeliibacteriota</taxon>
    </lineage>
</organism>
<dbReference type="STRING" id="1802439.A2589_03075"/>
<dbReference type="InterPro" id="IPR032808">
    <property type="entry name" value="DoxX"/>
</dbReference>